<dbReference type="Proteomes" id="UP000176593">
    <property type="component" value="Unassembled WGS sequence"/>
</dbReference>
<gene>
    <name evidence="1" type="ORF">A3I41_01630</name>
</gene>
<accession>A0A1F7V8F0</accession>
<protein>
    <submittedName>
        <fullName evidence="1">Uncharacterized protein</fullName>
    </submittedName>
</protein>
<evidence type="ECO:0000313" key="2">
    <source>
        <dbReference type="Proteomes" id="UP000176593"/>
    </source>
</evidence>
<proteinExistence type="predicted"/>
<reference evidence="1 2" key="1">
    <citation type="journal article" date="2016" name="Nat. Commun.">
        <title>Thousands of microbial genomes shed light on interconnected biogeochemical processes in an aquifer system.</title>
        <authorList>
            <person name="Anantharaman K."/>
            <person name="Brown C.T."/>
            <person name="Hug L.A."/>
            <person name="Sharon I."/>
            <person name="Castelle C.J."/>
            <person name="Probst A.J."/>
            <person name="Thomas B.C."/>
            <person name="Singh A."/>
            <person name="Wilkins M.J."/>
            <person name="Karaoz U."/>
            <person name="Brodie E.L."/>
            <person name="Williams K.H."/>
            <person name="Hubbard S.S."/>
            <person name="Banfield J.F."/>
        </authorList>
    </citation>
    <scope>NUCLEOTIDE SEQUENCE [LARGE SCALE GENOMIC DNA]</scope>
</reference>
<sequence>MNARQALEKIRAIDRDHNRAYWNDVDRLLKEFEPVFEDDPEGFEINIGRAASFRVSLRKGGYRVLRWSHWAHVYDPTPMANEANATEVFDRILEAVTAPAAA</sequence>
<comment type="caution">
    <text evidence="1">The sequence shown here is derived from an EMBL/GenBank/DDBJ whole genome shotgun (WGS) entry which is preliminary data.</text>
</comment>
<evidence type="ECO:0000313" key="1">
    <source>
        <dbReference type="EMBL" id="OGL86244.1"/>
    </source>
</evidence>
<organism evidence="1 2">
    <name type="scientific">Candidatus Uhrbacteria bacterium RIFCSPLOWO2_02_FULL_48_18</name>
    <dbReference type="NCBI Taxonomy" id="1802408"/>
    <lineage>
        <taxon>Bacteria</taxon>
        <taxon>Candidatus Uhriibacteriota</taxon>
    </lineage>
</organism>
<dbReference type="EMBL" id="MGEQ01000010">
    <property type="protein sequence ID" value="OGL86244.1"/>
    <property type="molecule type" value="Genomic_DNA"/>
</dbReference>
<dbReference type="AlphaFoldDB" id="A0A1F7V8F0"/>
<name>A0A1F7V8F0_9BACT</name>